<dbReference type="GO" id="GO:0005905">
    <property type="term" value="C:clathrin-coated pit"/>
    <property type="evidence" value="ECO:0007669"/>
    <property type="project" value="Ensembl"/>
</dbReference>
<dbReference type="GO" id="GO:0097193">
    <property type="term" value="P:intrinsic apoptotic signaling pathway"/>
    <property type="evidence" value="ECO:0007669"/>
    <property type="project" value="Ensembl"/>
</dbReference>
<dbReference type="GO" id="GO:0017124">
    <property type="term" value="F:SH3 domain binding"/>
    <property type="evidence" value="ECO:0007669"/>
    <property type="project" value="Ensembl"/>
</dbReference>
<keyword evidence="6" id="KW-0007">Acetylation</keyword>
<dbReference type="SUPFAM" id="SSF48464">
    <property type="entry name" value="ENTH/VHS domain"/>
    <property type="match status" value="1"/>
</dbReference>
<feature type="coiled-coil region" evidence="14">
    <location>
        <begin position="858"/>
        <end position="885"/>
    </location>
</feature>
<dbReference type="GO" id="GO:0032587">
    <property type="term" value="C:ruffle membrane"/>
    <property type="evidence" value="ECO:0007669"/>
    <property type="project" value="Ensembl"/>
</dbReference>
<comment type="similarity">
    <text evidence="3">Belongs to the SLA2 family.</text>
</comment>
<dbReference type="FunFam" id="1.25.40.90:FF:000012">
    <property type="entry name" value="Huntingtin interacting protein 1-related"/>
    <property type="match status" value="1"/>
</dbReference>
<evidence type="ECO:0000256" key="15">
    <source>
        <dbReference type="SAM" id="MobiDB-lite"/>
    </source>
</evidence>
<reference evidence="18" key="2">
    <citation type="submission" date="2025-09" db="UniProtKB">
        <authorList>
            <consortium name="Ensembl"/>
        </authorList>
    </citation>
    <scope>IDENTIFICATION</scope>
</reference>
<dbReference type="InterPro" id="IPR013809">
    <property type="entry name" value="ENTH"/>
</dbReference>
<dbReference type="Pfam" id="PF07651">
    <property type="entry name" value="ANTH"/>
    <property type="match status" value="1"/>
</dbReference>
<dbReference type="GO" id="GO:0007015">
    <property type="term" value="P:actin filament organization"/>
    <property type="evidence" value="ECO:0007669"/>
    <property type="project" value="TreeGrafter"/>
</dbReference>
<sequence>SISKAINTQEAPVKEKHARRIILGTHHEKGAFTFWSYAIGLPLPSSAILSWKFCHVLHKVLRDGHPNVLQDCQRHRSNIREIGDLWGHLHDRYGQLVNVYTKLLLTKIAFHLKHPQFPAGLEVTDEVLEKTAGTDVNNIFQLTVEMFDYMDCELRLSESVFRQLNTAIAVSQMSSGQCRLAPLIQVIQDCSHLYHYTVKLMFKLHACLPADTLQGHRDRFHEQFHSLRNFFRRASDMLYFKRLIQIPRLPEGPPNFLRASALAEHIKPVVVIPEEAPEDEEPENLIEISTGPPAGEPAVVADLFDQTFGPPNGSLKDDRDVQIESLKREVEMLRGELEKIKLEAQRYVSQLKGQVNALEAELEEQRKQKQKALVDNEQLRHELAQLRAAQREGERNQGLDLLEKLKEELEAKARELVRAQEALTRTEQSGSELSSRLDALSAEKAALSSAMRQRDADLQAAQGLAREKEAALSREQQRSAQETAQLRGQLADKESQEQELQRRLLDEQFAVLRGTAAEAERILQDAVAKLDDPLHLRCTSSPDYLVSRAQAALDAVSALEKGHAQYLVSRSDASALVAALTQFSYLAADTIVNGSATSHLAPTDPADRLVDTCRECGARALELLGQLQEQQTLHQAQPSLVRRPLQGILQLGQELKPKSLDVRQEELGAMVDKEMAATATAIEDAVRRIEDMMNQARHASSGVKLEVNERILNSCTDLMKAIRLLVTTSTSLQKEIVESGRGAATQQEFYAKNSRWTEGLISASKAVGWGATQLVESADRVVLHTGKYEELIVCSHEIAASTAQLVAASKVKADKHSPHLSRLQECSRAVNEMAANVVASSKSGQEQIEERGAILSGLAGLQVRVLELEKTLEAERVRLGELRKQHYVLAGAVGTPSDEDPGRPSAAPRSGASKKPPLAQKPSVAPRQDHQVPASAPGQGRVLGCVWSVSLLPSLQGTGPWGLATSYWRMDGGKGKWEAGRLIQGTDAGDKGEVGCVGAWPRPLSRSPLDSRSSTKRTASTRLSS</sequence>
<keyword evidence="9" id="KW-0009">Actin-binding</keyword>
<dbReference type="GO" id="GO:0030136">
    <property type="term" value="C:clathrin-coated vesicle"/>
    <property type="evidence" value="ECO:0007669"/>
    <property type="project" value="Ensembl"/>
</dbReference>
<dbReference type="GO" id="GO:0048471">
    <property type="term" value="C:perinuclear region of cytoplasm"/>
    <property type="evidence" value="ECO:0007669"/>
    <property type="project" value="UniProtKB-SubCell"/>
</dbReference>
<dbReference type="PANTHER" id="PTHR10407">
    <property type="entry name" value="HUNTINGTIN INTERACTING PROTEIN 1"/>
    <property type="match status" value="1"/>
</dbReference>
<comment type="subcellular location">
    <subcellularLocation>
        <location evidence="2">Cytoplasm</location>
        <location evidence="2">Perinuclear region</location>
    </subcellularLocation>
    <subcellularLocation>
        <location evidence="1">Cytoplasmic vesicle membrane</location>
    </subcellularLocation>
</comment>
<feature type="region of interest" description="Disordered" evidence="15">
    <location>
        <begin position="990"/>
        <end position="1025"/>
    </location>
</feature>
<dbReference type="GO" id="GO:0032051">
    <property type="term" value="F:clathrin light chain binding"/>
    <property type="evidence" value="ECO:0007669"/>
    <property type="project" value="Ensembl"/>
</dbReference>
<feature type="compositionally biased region" description="Basic and acidic residues" evidence="15">
    <location>
        <begin position="465"/>
        <end position="477"/>
    </location>
</feature>
<dbReference type="AlphaFoldDB" id="A0A8C7C0H8"/>
<protein>
    <recommendedName>
        <fullName evidence="13">Huntingtin-interacting protein 1-related protein</fullName>
    </recommendedName>
</protein>
<evidence type="ECO:0000256" key="2">
    <source>
        <dbReference type="ARBA" id="ARBA00004556"/>
    </source>
</evidence>
<evidence type="ECO:0000313" key="19">
    <source>
        <dbReference type="Proteomes" id="UP000694425"/>
    </source>
</evidence>
<dbReference type="InterPro" id="IPR008942">
    <property type="entry name" value="ENTH_VHS"/>
</dbReference>
<dbReference type="GO" id="GO:0030864">
    <property type="term" value="C:cortical actin cytoskeleton"/>
    <property type="evidence" value="ECO:0007669"/>
    <property type="project" value="TreeGrafter"/>
</dbReference>
<dbReference type="GO" id="GO:0043325">
    <property type="term" value="F:phosphatidylinositol-3,4-bisphosphate binding"/>
    <property type="evidence" value="ECO:0007669"/>
    <property type="project" value="Ensembl"/>
</dbReference>
<reference evidence="18" key="1">
    <citation type="submission" date="2025-08" db="UniProtKB">
        <authorList>
            <consortium name="Ensembl"/>
        </authorList>
    </citation>
    <scope>IDENTIFICATION</scope>
</reference>
<dbReference type="GO" id="GO:2000588">
    <property type="term" value="P:positive regulation of platelet-derived growth factor receptor-beta signaling pathway"/>
    <property type="evidence" value="ECO:0007669"/>
    <property type="project" value="Ensembl"/>
</dbReference>
<keyword evidence="7 14" id="KW-0175">Coiled coil</keyword>
<dbReference type="GO" id="GO:1905445">
    <property type="term" value="P:positive regulation of clathrin coat assembly"/>
    <property type="evidence" value="ECO:0007669"/>
    <property type="project" value="Ensembl"/>
</dbReference>
<dbReference type="GO" id="GO:0030659">
    <property type="term" value="C:cytoplasmic vesicle membrane"/>
    <property type="evidence" value="ECO:0007669"/>
    <property type="project" value="UniProtKB-SubCell"/>
</dbReference>
<evidence type="ECO:0000256" key="5">
    <source>
        <dbReference type="ARBA" id="ARBA00022583"/>
    </source>
</evidence>
<dbReference type="InterPro" id="IPR011417">
    <property type="entry name" value="ANTH_dom"/>
</dbReference>
<evidence type="ECO:0000256" key="14">
    <source>
        <dbReference type="SAM" id="Coils"/>
    </source>
</evidence>
<dbReference type="Pfam" id="PF16515">
    <property type="entry name" value="HIP1_clath_bdg"/>
    <property type="match status" value="1"/>
</dbReference>
<evidence type="ECO:0000313" key="18">
    <source>
        <dbReference type="Ensembl" id="ENSNVIP00000026025.1"/>
    </source>
</evidence>
<dbReference type="SUPFAM" id="SSF109885">
    <property type="entry name" value="I/LWEQ domain"/>
    <property type="match status" value="1"/>
</dbReference>
<dbReference type="InterPro" id="IPR030224">
    <property type="entry name" value="Sla2_fam"/>
</dbReference>
<dbReference type="Pfam" id="PF01608">
    <property type="entry name" value="I_LWEQ"/>
    <property type="match status" value="1"/>
</dbReference>
<evidence type="ECO:0000256" key="12">
    <source>
        <dbReference type="ARBA" id="ARBA00061714"/>
    </source>
</evidence>
<evidence type="ECO:0000256" key="9">
    <source>
        <dbReference type="ARBA" id="ARBA00023203"/>
    </source>
</evidence>
<dbReference type="GO" id="GO:0030100">
    <property type="term" value="P:regulation of endocytosis"/>
    <property type="evidence" value="ECO:0007669"/>
    <property type="project" value="Ensembl"/>
</dbReference>
<dbReference type="GO" id="GO:0035615">
    <property type="term" value="F:clathrin adaptor activity"/>
    <property type="evidence" value="ECO:0007669"/>
    <property type="project" value="Ensembl"/>
</dbReference>
<keyword evidence="8" id="KW-0472">Membrane</keyword>
<comment type="subunit">
    <text evidence="12">Homodimer. Interacts with actin; homodimerization promotes actin binding. Interacts with CLTB. Interacts with HIP1. Interacts (via ENTH and I/LWEQ domains) with BCL2L10.</text>
</comment>
<dbReference type="Gene3D" id="1.20.1410.10">
    <property type="entry name" value="I/LWEQ domain"/>
    <property type="match status" value="1"/>
</dbReference>
<feature type="compositionally biased region" description="Low complexity" evidence="15">
    <location>
        <begin position="1001"/>
        <end position="1025"/>
    </location>
</feature>
<keyword evidence="19" id="KW-1185">Reference proteome</keyword>
<dbReference type="GO" id="GO:0045742">
    <property type="term" value="P:positive regulation of epidermal growth factor receptor signaling pathway"/>
    <property type="evidence" value="ECO:0007669"/>
    <property type="project" value="Ensembl"/>
</dbReference>
<dbReference type="FunFam" id="1.20.1410.10:FF:000002">
    <property type="entry name" value="Huntingtin interacting protein 1"/>
    <property type="match status" value="1"/>
</dbReference>
<keyword evidence="4" id="KW-0963">Cytoplasm</keyword>
<proteinExistence type="inferred from homology"/>
<dbReference type="PROSITE" id="PS50942">
    <property type="entry name" value="ENTH"/>
    <property type="match status" value="1"/>
</dbReference>
<dbReference type="GO" id="GO:1901030">
    <property type="term" value="P:positive regulation of mitochondrial outer membrane permeabilization involved in apoptotic signaling pathway"/>
    <property type="evidence" value="ECO:0007669"/>
    <property type="project" value="Ensembl"/>
</dbReference>
<dbReference type="GO" id="GO:0046982">
    <property type="term" value="F:protein heterodimerization activity"/>
    <property type="evidence" value="ECO:0007669"/>
    <property type="project" value="Ensembl"/>
</dbReference>
<dbReference type="InterPro" id="IPR035964">
    <property type="entry name" value="I/LWEQ_dom_sf"/>
</dbReference>
<dbReference type="GO" id="GO:0016324">
    <property type="term" value="C:apical plasma membrane"/>
    <property type="evidence" value="ECO:0007669"/>
    <property type="project" value="Ensembl"/>
</dbReference>
<organism evidence="18 19">
    <name type="scientific">Neovison vison</name>
    <name type="common">American mink</name>
    <name type="synonym">Mustela vison</name>
    <dbReference type="NCBI Taxonomy" id="452646"/>
    <lineage>
        <taxon>Eukaryota</taxon>
        <taxon>Metazoa</taxon>
        <taxon>Chordata</taxon>
        <taxon>Craniata</taxon>
        <taxon>Vertebrata</taxon>
        <taxon>Euteleostomi</taxon>
        <taxon>Mammalia</taxon>
        <taxon>Eutheria</taxon>
        <taxon>Laurasiatheria</taxon>
        <taxon>Carnivora</taxon>
        <taxon>Caniformia</taxon>
        <taxon>Musteloidea</taxon>
        <taxon>Mustelidae</taxon>
        <taxon>Mustelinae</taxon>
        <taxon>Neogale</taxon>
    </lineage>
</organism>
<dbReference type="InterPro" id="IPR002558">
    <property type="entry name" value="ILWEQ_dom"/>
</dbReference>
<dbReference type="GO" id="GO:0005829">
    <property type="term" value="C:cytosol"/>
    <property type="evidence" value="ECO:0007669"/>
    <property type="project" value="Ensembl"/>
</dbReference>
<accession>A0A8C7C0H8</accession>
<evidence type="ECO:0000256" key="10">
    <source>
        <dbReference type="ARBA" id="ARBA00023329"/>
    </source>
</evidence>
<dbReference type="InterPro" id="IPR032422">
    <property type="entry name" value="HIP1_clath-bd"/>
</dbReference>
<dbReference type="GO" id="GO:0005547">
    <property type="term" value="F:phosphatidylinositol-3,4,5-trisphosphate binding"/>
    <property type="evidence" value="ECO:0007669"/>
    <property type="project" value="Ensembl"/>
</dbReference>
<dbReference type="PROSITE" id="PS50945">
    <property type="entry name" value="I_LWEQ"/>
    <property type="match status" value="1"/>
</dbReference>
<dbReference type="GO" id="GO:0042803">
    <property type="term" value="F:protein homodimerization activity"/>
    <property type="evidence" value="ECO:0007669"/>
    <property type="project" value="Ensembl"/>
</dbReference>
<dbReference type="Gene3D" id="1.25.40.90">
    <property type="match status" value="1"/>
</dbReference>
<dbReference type="GO" id="GO:0005739">
    <property type="term" value="C:mitochondrion"/>
    <property type="evidence" value="ECO:0007669"/>
    <property type="project" value="GOC"/>
</dbReference>
<keyword evidence="10" id="KW-0968">Cytoplasmic vesicle</keyword>
<dbReference type="GO" id="GO:0005546">
    <property type="term" value="F:phosphatidylinositol-4,5-bisphosphate binding"/>
    <property type="evidence" value="ECO:0007669"/>
    <property type="project" value="Ensembl"/>
</dbReference>
<dbReference type="GO" id="GO:0006898">
    <property type="term" value="P:receptor-mediated endocytosis"/>
    <property type="evidence" value="ECO:0007669"/>
    <property type="project" value="Ensembl"/>
</dbReference>
<feature type="domain" description="ENTH" evidence="16">
    <location>
        <begin position="1"/>
        <end position="118"/>
    </location>
</feature>
<dbReference type="GO" id="GO:0060453">
    <property type="term" value="P:regulation of gastric acid secretion"/>
    <property type="evidence" value="ECO:0007669"/>
    <property type="project" value="Ensembl"/>
</dbReference>
<dbReference type="GO" id="GO:0043066">
    <property type="term" value="P:negative regulation of apoptotic process"/>
    <property type="evidence" value="ECO:0007669"/>
    <property type="project" value="Ensembl"/>
</dbReference>
<name>A0A8C7C0H8_NEOVI</name>
<dbReference type="GO" id="GO:0050821">
    <property type="term" value="P:protein stabilization"/>
    <property type="evidence" value="ECO:0007669"/>
    <property type="project" value="Ensembl"/>
</dbReference>
<dbReference type="SMART" id="SM00307">
    <property type="entry name" value="ILWEQ"/>
    <property type="match status" value="1"/>
</dbReference>
<dbReference type="GeneTree" id="ENSGT00940000153594"/>
<evidence type="ECO:0000256" key="3">
    <source>
        <dbReference type="ARBA" id="ARBA00010135"/>
    </source>
</evidence>
<keyword evidence="5" id="KW-0254">Endocytosis</keyword>
<dbReference type="GO" id="GO:0080025">
    <property type="term" value="F:phosphatidylinositol-3,5-bisphosphate binding"/>
    <property type="evidence" value="ECO:0007669"/>
    <property type="project" value="Ensembl"/>
</dbReference>
<evidence type="ECO:0000256" key="13">
    <source>
        <dbReference type="ARBA" id="ARBA00073599"/>
    </source>
</evidence>
<dbReference type="GO" id="GO:0034316">
    <property type="term" value="P:negative regulation of Arp2/3 complex-mediated actin nucleation"/>
    <property type="evidence" value="ECO:0007669"/>
    <property type="project" value="Ensembl"/>
</dbReference>
<evidence type="ECO:0000256" key="1">
    <source>
        <dbReference type="ARBA" id="ARBA00004156"/>
    </source>
</evidence>
<dbReference type="Proteomes" id="UP000694425">
    <property type="component" value="Unplaced"/>
</dbReference>
<dbReference type="GO" id="GO:0051015">
    <property type="term" value="F:actin filament binding"/>
    <property type="evidence" value="ECO:0007669"/>
    <property type="project" value="Ensembl"/>
</dbReference>
<dbReference type="Gene3D" id="1.20.5.1700">
    <property type="match status" value="1"/>
</dbReference>
<dbReference type="GO" id="GO:0030837">
    <property type="term" value="P:negative regulation of actin filament polymerization"/>
    <property type="evidence" value="ECO:0007669"/>
    <property type="project" value="Ensembl"/>
</dbReference>
<dbReference type="CDD" id="cd17014">
    <property type="entry name" value="ANTH_N_HIP1R"/>
    <property type="match status" value="1"/>
</dbReference>
<feature type="region of interest" description="Disordered" evidence="15">
    <location>
        <begin position="892"/>
        <end position="937"/>
    </location>
</feature>
<evidence type="ECO:0000256" key="8">
    <source>
        <dbReference type="ARBA" id="ARBA00023136"/>
    </source>
</evidence>
<evidence type="ECO:0000259" key="17">
    <source>
        <dbReference type="PROSITE" id="PS50945"/>
    </source>
</evidence>
<evidence type="ECO:0000256" key="6">
    <source>
        <dbReference type="ARBA" id="ARBA00022990"/>
    </source>
</evidence>
<dbReference type="GO" id="GO:0055123">
    <property type="term" value="P:digestive system development"/>
    <property type="evidence" value="ECO:0007669"/>
    <property type="project" value="Ensembl"/>
</dbReference>
<feature type="coiled-coil region" evidence="14">
    <location>
        <begin position="323"/>
        <end position="429"/>
    </location>
</feature>
<dbReference type="SMART" id="SM00273">
    <property type="entry name" value="ENTH"/>
    <property type="match status" value="1"/>
</dbReference>
<dbReference type="FunFam" id="1.20.5.1700:FF:000002">
    <property type="entry name" value="Huntingtin interacting protein 1"/>
    <property type="match status" value="1"/>
</dbReference>
<evidence type="ECO:0000259" key="16">
    <source>
        <dbReference type="PROSITE" id="PS50942"/>
    </source>
</evidence>
<evidence type="ECO:0000256" key="7">
    <source>
        <dbReference type="ARBA" id="ARBA00023054"/>
    </source>
</evidence>
<dbReference type="Ensembl" id="ENSNVIT00000030177.1">
    <property type="protein sequence ID" value="ENSNVIP00000026025.1"/>
    <property type="gene ID" value="ENSNVIG00000018883.1"/>
</dbReference>
<dbReference type="PANTHER" id="PTHR10407:SF10">
    <property type="entry name" value="HUNTINGTIN-INTERACTING PROTEIN 1-RELATED PROTEIN"/>
    <property type="match status" value="1"/>
</dbReference>
<comment type="function">
    <text evidence="11">Component of clathrin-coated pits and vesicles, that may link the endocytic machinery to the actin cytoskeleton. Binds 3-phosphoinositides (via ENTH domain). May act through the ENTH domain to promote cell survival by stabilizing receptor tyrosine kinases following ligand-induced endocytosis.</text>
</comment>
<evidence type="ECO:0000256" key="11">
    <source>
        <dbReference type="ARBA" id="ARBA00059997"/>
    </source>
</evidence>
<evidence type="ECO:0000256" key="4">
    <source>
        <dbReference type="ARBA" id="ARBA00022490"/>
    </source>
</evidence>
<feature type="region of interest" description="Disordered" evidence="15">
    <location>
        <begin position="451"/>
        <end position="493"/>
    </location>
</feature>
<feature type="domain" description="I/LWEQ" evidence="17">
    <location>
        <begin position="659"/>
        <end position="890"/>
    </location>
</feature>
<dbReference type="GO" id="GO:0048268">
    <property type="term" value="P:clathrin coat assembly"/>
    <property type="evidence" value="ECO:0007669"/>
    <property type="project" value="Ensembl"/>
</dbReference>